<keyword evidence="2" id="KW-1185">Reference proteome</keyword>
<dbReference type="PANTHER" id="PTHR15140">
    <property type="entry name" value="TUBULIN-SPECIFIC CHAPERONE E"/>
    <property type="match status" value="1"/>
</dbReference>
<proteinExistence type="predicted"/>
<dbReference type="PANTHER" id="PTHR15140:SF29">
    <property type="entry name" value="LATE BLIGHT RESISTANCE PROTEIN R1-A-LIKE"/>
    <property type="match status" value="1"/>
</dbReference>
<organism evidence="1">
    <name type="scientific">Solanum lycopersicum</name>
    <name type="common">Tomato</name>
    <name type="synonym">Lycopersicon esculentum</name>
    <dbReference type="NCBI Taxonomy" id="4081"/>
    <lineage>
        <taxon>Eukaryota</taxon>
        <taxon>Viridiplantae</taxon>
        <taxon>Streptophyta</taxon>
        <taxon>Embryophyta</taxon>
        <taxon>Tracheophyta</taxon>
        <taxon>Spermatophyta</taxon>
        <taxon>Magnoliopsida</taxon>
        <taxon>eudicotyledons</taxon>
        <taxon>Gunneridae</taxon>
        <taxon>Pentapetalae</taxon>
        <taxon>asterids</taxon>
        <taxon>lamiids</taxon>
        <taxon>Solanales</taxon>
        <taxon>Solanaceae</taxon>
        <taxon>Solanoideae</taxon>
        <taxon>Solaneae</taxon>
        <taxon>Solanum</taxon>
        <taxon>Solanum subgen. Lycopersicon</taxon>
    </lineage>
</organism>
<name>A0A3Q7J3K1_SOLLC</name>
<evidence type="ECO:0000313" key="2">
    <source>
        <dbReference type="Proteomes" id="UP000004994"/>
    </source>
</evidence>
<dbReference type="AlphaFoldDB" id="A0A3Q7J3K1"/>
<dbReference type="InParanoid" id="A0A3Q7J3K1"/>
<reference evidence="1" key="2">
    <citation type="submission" date="2019-01" db="UniProtKB">
        <authorList>
            <consortium name="EnsemblPlants"/>
        </authorList>
    </citation>
    <scope>IDENTIFICATION</scope>
    <source>
        <strain evidence="1">cv. Heinz 1706</strain>
    </source>
</reference>
<accession>A0A3Q7J3K1</accession>
<dbReference type="Gramene" id="Solyc12g009413.1.1">
    <property type="protein sequence ID" value="Solyc12g009413.1.1"/>
    <property type="gene ID" value="Solyc12g009413.1"/>
</dbReference>
<reference evidence="1" key="1">
    <citation type="journal article" date="2012" name="Nature">
        <title>The tomato genome sequence provides insights into fleshy fruit evolution.</title>
        <authorList>
            <consortium name="Tomato Genome Consortium"/>
        </authorList>
    </citation>
    <scope>NUCLEOTIDE SEQUENCE [LARGE SCALE GENOMIC DNA]</scope>
    <source>
        <strain evidence="1">cv. Heinz 1706</strain>
    </source>
</reference>
<dbReference type="EnsemblPlants" id="Solyc12g009413.1.1">
    <property type="protein sequence ID" value="Solyc12g009413.1.1"/>
    <property type="gene ID" value="Solyc12g009413.1"/>
</dbReference>
<sequence length="118" mass="13351">DANGIEPDPCLSQDLDVNFTQQFLLDYGEHQQLGVELEYRISCWRRASSDHFPCLERLILQGCWKLDTIPQEFADITTLALIDINICAQAVVKSAKQIQQDIEDSYGGSIEVYIRDGS</sequence>
<evidence type="ECO:0000313" key="1">
    <source>
        <dbReference type="EnsemblPlants" id="Solyc12g009413.1.1"/>
    </source>
</evidence>
<protein>
    <submittedName>
        <fullName evidence="1">Uncharacterized protein</fullName>
    </submittedName>
</protein>
<dbReference type="Proteomes" id="UP000004994">
    <property type="component" value="Chromosome 12"/>
</dbReference>